<gene>
    <name evidence="3" type="ORF">RM780_15505</name>
</gene>
<evidence type="ECO:0000313" key="3">
    <source>
        <dbReference type="EMBL" id="MDT0308356.1"/>
    </source>
</evidence>
<reference evidence="4" key="1">
    <citation type="submission" date="2023-07" db="EMBL/GenBank/DDBJ databases">
        <title>30 novel species of actinomycetes from the DSMZ collection.</title>
        <authorList>
            <person name="Nouioui I."/>
        </authorList>
    </citation>
    <scope>NUCLEOTIDE SEQUENCE [LARGE SCALE GENOMIC DNA]</scope>
    <source>
        <strain evidence="4">DSM 44917</strain>
    </source>
</reference>
<dbReference type="EMBL" id="JAVREN010000021">
    <property type="protein sequence ID" value="MDT0308356.1"/>
    <property type="molecule type" value="Genomic_DNA"/>
</dbReference>
<evidence type="ECO:0000313" key="4">
    <source>
        <dbReference type="Proteomes" id="UP001183388"/>
    </source>
</evidence>
<feature type="region of interest" description="Disordered" evidence="1">
    <location>
        <begin position="37"/>
        <end position="94"/>
    </location>
</feature>
<dbReference type="SUPFAM" id="SSF50998">
    <property type="entry name" value="Quinoprotein alcohol dehydrogenase-like"/>
    <property type="match status" value="1"/>
</dbReference>
<evidence type="ECO:0000259" key="2">
    <source>
        <dbReference type="Pfam" id="PF13360"/>
    </source>
</evidence>
<dbReference type="InterPro" id="IPR002372">
    <property type="entry name" value="PQQ_rpt_dom"/>
</dbReference>
<sequence>MGEGRIGLLALPVLVLALALLAVWVVVFSREEGLAEAQNASGSTTIPTEPAASASAVPRELARAWQAEDVPLPETAGETGGSGTGEGAGNAGTGAAGLPRLWAHGESVTLVSEAGITGYATRDGLPAWQAEPPGGGNGPCAASGRVNAEGVGAVLYTAKENGSCSVVAAVDTVAGEVLWAADLSRPGLAVSPADVAVSMGETAVAVSLDPDGAAPDFHRFSAGNGEALALPQPPGAAGGSAPDCGAGRAEILAVRHAGSRIVALSGCTGTAGTGPDAGGAPDALSVYHADSGELEWSRPLTDGEFAFTGLLAGDPVLLRQDQRVVAYSENGEVLWELPARAAGSGGGAGGLGGPAASVSAVTGDVLAVSSGEGQRVLTGFGLADGVERWSTELPGVAQQFGTDHNGQLLLGCTREDGTLLLLWVDPASGAQTPAGAVDLDRQRAGDRHVLARDEDQFYLLTPVGPQGAPTALRLRAYER</sequence>
<evidence type="ECO:0000256" key="1">
    <source>
        <dbReference type="SAM" id="MobiDB-lite"/>
    </source>
</evidence>
<dbReference type="Pfam" id="PF13360">
    <property type="entry name" value="PQQ_2"/>
    <property type="match status" value="1"/>
</dbReference>
<feature type="compositionally biased region" description="Polar residues" evidence="1">
    <location>
        <begin position="38"/>
        <end position="47"/>
    </location>
</feature>
<dbReference type="InterPro" id="IPR011047">
    <property type="entry name" value="Quinoprotein_ADH-like_sf"/>
</dbReference>
<proteinExistence type="predicted"/>
<dbReference type="RefSeq" id="WP_311631306.1">
    <property type="nucleotide sequence ID" value="NZ_JAVREN010000021.1"/>
</dbReference>
<keyword evidence="4" id="KW-1185">Reference proteome</keyword>
<accession>A0ABU2L9V9</accession>
<comment type="caution">
    <text evidence="3">The sequence shown here is derived from an EMBL/GenBank/DDBJ whole genome shotgun (WGS) entry which is preliminary data.</text>
</comment>
<name>A0ABU2L9V9_9ACTN</name>
<feature type="domain" description="Pyrrolo-quinoline quinone repeat" evidence="2">
    <location>
        <begin position="280"/>
        <end position="395"/>
    </location>
</feature>
<organism evidence="3 4">
    <name type="scientific">Streptomyces boetiae</name>
    <dbReference type="NCBI Taxonomy" id="3075541"/>
    <lineage>
        <taxon>Bacteria</taxon>
        <taxon>Bacillati</taxon>
        <taxon>Actinomycetota</taxon>
        <taxon>Actinomycetes</taxon>
        <taxon>Kitasatosporales</taxon>
        <taxon>Streptomycetaceae</taxon>
        <taxon>Streptomyces</taxon>
    </lineage>
</organism>
<dbReference type="Proteomes" id="UP001183388">
    <property type="component" value="Unassembled WGS sequence"/>
</dbReference>
<protein>
    <submittedName>
        <fullName evidence="3">PQQ-binding-like beta-propeller repeat protein</fullName>
    </submittedName>
</protein>
<feature type="compositionally biased region" description="Gly residues" evidence="1">
    <location>
        <begin position="78"/>
        <end position="94"/>
    </location>
</feature>